<gene>
    <name evidence="3" type="ORF">BJL86_0199</name>
</gene>
<evidence type="ECO:0000256" key="1">
    <source>
        <dbReference type="SAM" id="SignalP"/>
    </source>
</evidence>
<keyword evidence="1" id="KW-0732">Signal</keyword>
<dbReference type="SUPFAM" id="SSF53850">
    <property type="entry name" value="Periplasmic binding protein-like II"/>
    <property type="match status" value="1"/>
</dbReference>
<dbReference type="Proteomes" id="UP000186104">
    <property type="component" value="Chromosome"/>
</dbReference>
<name>A0A173LK97_9ACTN</name>
<protein>
    <submittedName>
        <fullName evidence="3">Putative aliphatic sulfonates-binding protein</fullName>
    </submittedName>
</protein>
<dbReference type="PANTHER" id="PTHR30024:SF45">
    <property type="entry name" value="ABC TRANSPORTER SUBSTRATE-BINDING PROTEIN"/>
    <property type="match status" value="1"/>
</dbReference>
<dbReference type="KEGG" id="dtm:BJL86_0199"/>
<evidence type="ECO:0000313" key="4">
    <source>
        <dbReference type="Proteomes" id="UP000186104"/>
    </source>
</evidence>
<dbReference type="PANTHER" id="PTHR30024">
    <property type="entry name" value="ALIPHATIC SULFONATES-BINDING PROTEIN-RELATED"/>
    <property type="match status" value="1"/>
</dbReference>
<dbReference type="InterPro" id="IPR015168">
    <property type="entry name" value="SsuA/THI5"/>
</dbReference>
<feature type="signal peptide" evidence="1">
    <location>
        <begin position="1"/>
        <end position="28"/>
    </location>
</feature>
<evidence type="ECO:0000313" key="3">
    <source>
        <dbReference type="EMBL" id="ANI91010.1"/>
    </source>
</evidence>
<dbReference type="EMBL" id="CP015961">
    <property type="protein sequence ID" value="ANI91010.1"/>
    <property type="molecule type" value="Genomic_DNA"/>
</dbReference>
<dbReference type="SUPFAM" id="SSF160387">
    <property type="entry name" value="NosL/MerB-like"/>
    <property type="match status" value="1"/>
</dbReference>
<dbReference type="Gene3D" id="3.40.190.10">
    <property type="entry name" value="Periplasmic binding protein-like II"/>
    <property type="match status" value="2"/>
</dbReference>
<keyword evidence="4" id="KW-1185">Reference proteome</keyword>
<feature type="chain" id="PRO_5008008718" evidence="1">
    <location>
        <begin position="29"/>
        <end position="474"/>
    </location>
</feature>
<proteinExistence type="predicted"/>
<dbReference type="OrthoDB" id="286202at2"/>
<sequence>MAIKKLTTPVCIATLALSLTACSVESLASEGDIEVVVGYQSKTINTVTAGTLLRAQGYFESELDKLGERTGDSYRVRWQDYDTGAPITAEMIAGKIDIGSMGDYPLLINGSRSRSAGQSPTQMLSVTGYDSKGSLNSVVVREDSPLRDIADLAGRKVSASVGSAGHGLLLRGLAQAGVDPASVSVQNQQPQIGASALESKQVDALSQFVAWPGQLVHQGGNRLLYNGAETNTPTLHGVVATSRLESEQPDVTKAFLRAQIEASDFLENNPVEAAEIVADNAGLPAEVVYLYNGPTGTAFDPALRSDLIEKLGDDFDYLNSIGEFTDLDLDEFVDDGPLREVYGDLGRNYFDEPSASASWSIGQAENDECGNPVTSEGVGGEVWIDGQAQTRVAATTECLLQTVQHARESGERVRAAYVRDGANGARWFADHSVWVREHDTFTPFSTESEADGFVRENPGATVIDFETAVSEVAS</sequence>
<dbReference type="Pfam" id="PF09084">
    <property type="entry name" value="NMT1"/>
    <property type="match status" value="1"/>
</dbReference>
<dbReference type="AlphaFoldDB" id="A0A173LK97"/>
<organism evidence="3 4">
    <name type="scientific">Dietzia timorensis</name>
    <dbReference type="NCBI Taxonomy" id="499555"/>
    <lineage>
        <taxon>Bacteria</taxon>
        <taxon>Bacillati</taxon>
        <taxon>Actinomycetota</taxon>
        <taxon>Actinomycetes</taxon>
        <taxon>Mycobacteriales</taxon>
        <taxon>Dietziaceae</taxon>
        <taxon>Dietzia</taxon>
    </lineage>
</organism>
<accession>A0A173LK97</accession>
<evidence type="ECO:0000259" key="2">
    <source>
        <dbReference type="Pfam" id="PF09084"/>
    </source>
</evidence>
<feature type="domain" description="SsuA/THI5-like" evidence="2">
    <location>
        <begin position="134"/>
        <end position="273"/>
    </location>
</feature>
<reference evidence="3 4" key="1">
    <citation type="submission" date="2016-06" db="EMBL/GenBank/DDBJ databases">
        <title>Complete genome sequence of a saline-alkali tolerant type strain Dietzia timorensis ID05-A0528T.</title>
        <authorList>
            <person name="Wu X."/>
        </authorList>
    </citation>
    <scope>NUCLEOTIDE SEQUENCE [LARGE SCALE GENOMIC DNA]</scope>
    <source>
        <strain evidence="3 4">ID05-A0528</strain>
    </source>
</reference>
<dbReference type="STRING" id="499555.BJL86_0199"/>
<dbReference type="PROSITE" id="PS51257">
    <property type="entry name" value="PROKAR_LIPOPROTEIN"/>
    <property type="match status" value="1"/>
</dbReference>